<evidence type="ECO:0000259" key="9">
    <source>
        <dbReference type="Pfam" id="PF14783"/>
    </source>
</evidence>
<dbReference type="InterPro" id="IPR029430">
    <property type="entry name" value="BBS2_N"/>
</dbReference>
<feature type="domain" description="Ciliary BBSome complex subunit 2 N-terminal" evidence="7">
    <location>
        <begin position="1"/>
        <end position="90"/>
    </location>
</feature>
<evidence type="ECO:0000259" key="8">
    <source>
        <dbReference type="Pfam" id="PF14782"/>
    </source>
</evidence>
<keyword evidence="14" id="KW-1185">Reference proteome</keyword>
<dbReference type="InterPro" id="IPR055380">
    <property type="entry name" value="BBS2_hp_dom"/>
</dbReference>
<evidence type="ECO:0000313" key="14">
    <source>
        <dbReference type="Proteomes" id="UP001431209"/>
    </source>
</evidence>
<dbReference type="AlphaFoldDB" id="A0AAW2Z4V0"/>
<feature type="domain" description="BBS2 C-terminal helix bundle" evidence="11">
    <location>
        <begin position="643"/>
        <end position="666"/>
    </location>
</feature>
<protein>
    <submittedName>
        <fullName evidence="13">Bbs2</fullName>
    </submittedName>
</protein>
<dbReference type="Pfam" id="PF23350">
    <property type="entry name" value="BBS2_pf"/>
    <property type="match status" value="1"/>
</dbReference>
<dbReference type="Pfam" id="PF23353">
    <property type="entry name" value="BBS2_hp"/>
    <property type="match status" value="1"/>
</dbReference>
<evidence type="ECO:0000313" key="13">
    <source>
        <dbReference type="EMBL" id="KAL0484490.1"/>
    </source>
</evidence>
<dbReference type="Pfam" id="PF23351">
    <property type="entry name" value="BBS2_CtH"/>
    <property type="match status" value="1"/>
</dbReference>
<dbReference type="InterPro" id="IPR029429">
    <property type="entry name" value="BBS2_Mid"/>
</dbReference>
<dbReference type="GO" id="GO:0034464">
    <property type="term" value="C:BBSome"/>
    <property type="evidence" value="ECO:0007669"/>
    <property type="project" value="InterPro"/>
</dbReference>
<keyword evidence="3" id="KW-0963">Cytoplasm</keyword>
<evidence type="ECO:0000256" key="2">
    <source>
        <dbReference type="ARBA" id="ARBA00004245"/>
    </source>
</evidence>
<evidence type="ECO:0000256" key="3">
    <source>
        <dbReference type="ARBA" id="ARBA00022490"/>
    </source>
</evidence>
<dbReference type="InterPro" id="IPR055379">
    <property type="entry name" value="BBS2_pf_dom"/>
</dbReference>
<dbReference type="InterPro" id="IPR016616">
    <property type="entry name" value="Bardet-Biedl_syndrome_2_prot"/>
</dbReference>
<dbReference type="InterPro" id="IPR015943">
    <property type="entry name" value="WD40/YVTN_repeat-like_dom_sf"/>
</dbReference>
<evidence type="ECO:0000259" key="11">
    <source>
        <dbReference type="Pfam" id="PF23351"/>
    </source>
</evidence>
<comment type="caution">
    <text evidence="13">The sequence shown here is derived from an EMBL/GenBank/DDBJ whole genome shotgun (WGS) entry which is preliminary data.</text>
</comment>
<dbReference type="EMBL" id="JAOPGA020001048">
    <property type="protein sequence ID" value="KAL0484490.1"/>
    <property type="molecule type" value="Genomic_DNA"/>
</dbReference>
<feature type="non-terminal residue" evidence="13">
    <location>
        <position position="1"/>
    </location>
</feature>
<evidence type="ECO:0000256" key="4">
    <source>
        <dbReference type="ARBA" id="ARBA00023069"/>
    </source>
</evidence>
<reference evidence="13 14" key="1">
    <citation type="submission" date="2024-03" db="EMBL/GenBank/DDBJ databases">
        <title>The Acrasis kona genome and developmental transcriptomes reveal deep origins of eukaryotic multicellular pathways.</title>
        <authorList>
            <person name="Sheikh S."/>
            <person name="Fu C.-J."/>
            <person name="Brown M.W."/>
            <person name="Baldauf S.L."/>
        </authorList>
    </citation>
    <scope>NUCLEOTIDE SEQUENCE [LARGE SCALE GENOMIC DNA]</scope>
    <source>
        <strain evidence="13 14">ATCC MYA-3509</strain>
    </source>
</reference>
<gene>
    <name evidence="13" type="ORF">AKO1_005127</name>
</gene>
<dbReference type="Pfam" id="PF14782">
    <property type="entry name" value="BBS2_GAE"/>
    <property type="match status" value="1"/>
</dbReference>
<evidence type="ECO:0000256" key="5">
    <source>
        <dbReference type="ARBA" id="ARBA00023212"/>
    </source>
</evidence>
<feature type="domain" description="BBS2 GAE" evidence="8">
    <location>
        <begin position="349"/>
        <end position="433"/>
    </location>
</feature>
<feature type="domain" description="BBS2 platform" evidence="10">
    <location>
        <begin position="436"/>
        <end position="526"/>
    </location>
</feature>
<name>A0AAW2Z4V0_9EUKA</name>
<dbReference type="InterPro" id="IPR011047">
    <property type="entry name" value="Quinoprotein_ADH-like_sf"/>
</dbReference>
<dbReference type="PIRSF" id="PIRSF013684">
    <property type="entry name" value="BBS2"/>
    <property type="match status" value="1"/>
</dbReference>
<dbReference type="GO" id="GO:0031514">
    <property type="term" value="C:motile cilium"/>
    <property type="evidence" value="ECO:0007669"/>
    <property type="project" value="TreeGrafter"/>
</dbReference>
<dbReference type="InterPro" id="IPR055381">
    <property type="entry name" value="BBS2_CtH_dom"/>
</dbReference>
<proteinExistence type="predicted"/>
<dbReference type="Pfam" id="PF14783">
    <property type="entry name" value="BBS2_Mid"/>
    <property type="match status" value="1"/>
</dbReference>
<dbReference type="Gene3D" id="2.130.10.10">
    <property type="entry name" value="YVTN repeat-like/Quinoprotein amine dehydrogenase"/>
    <property type="match status" value="1"/>
</dbReference>
<feature type="domain" description="BBS2 hairpin" evidence="12">
    <location>
        <begin position="540"/>
        <end position="637"/>
    </location>
</feature>
<dbReference type="Proteomes" id="UP001431209">
    <property type="component" value="Unassembled WGS sequence"/>
</dbReference>
<dbReference type="GO" id="GO:1905515">
    <property type="term" value="P:non-motile cilium assembly"/>
    <property type="evidence" value="ECO:0007669"/>
    <property type="project" value="InterPro"/>
</dbReference>
<dbReference type="PANTHER" id="PTHR32465">
    <property type="entry name" value="BARDET-BIEDL SYNDROME 2 PROTEIN"/>
    <property type="match status" value="1"/>
</dbReference>
<dbReference type="GO" id="GO:0036064">
    <property type="term" value="C:ciliary basal body"/>
    <property type="evidence" value="ECO:0007669"/>
    <property type="project" value="TreeGrafter"/>
</dbReference>
<sequence length="673" mass="76159">DGEHPVLTAVSSAGKILLHNPHEKNADNHIRFLNMNRDINSICSGTLNPKLKRDVLLVGTETNLLGYDVHNNADIFYREVQDGLNTMMIGRIGAMSNNLVIVGGNCSIQGYDHEGGEQYWNTTGGNVTSLEFIDVDEDGQKELLVGSDDYTIYIYKEEEVLSEVPENDQVVKLCGMRFAKYGYGLGNGTIGLYDKDKRVWRVKTNHTVHALGSYDLDDDGIPELVVGWSDGKVEVRHENNGSVIYKDQFQNPISDIVRADYRMDKKEEIMVCAYNGEVRGYLPAQNELAVVFDNKIEEAALAELVQKKEDLLYELKSFEENLRKIKSGETDPSQLKSTTKVNCSLKPKMNEKCVSIVFDTNPENIFKMAIVYAEQLFESDCCMIYAKEPTNTIEIDLAPTKDISIVFSVQALVGQGLGDTFQVYELKYTLPRFSLYLPVTEFTKQQPKSEVSFKINDRVARIIIWVNASFNITYPPEQVNKDLDIKFLSIRDGLPLHIKYEIATGRMTIRVDSMEIAGDIVQDICTSMGIKEMESTCSFPDEFRAFEDVLSQVDSFNTTRLKMSAEMADSSQAVKTLVIKAEDARMLGDMKYMRGMYKDLYDMNNDLTGEFKKRANNHEHLLEALKEVNFMIQKASKLRFGEAKRRVVNEARTAIKNNNTHHLFKILMGGNAE</sequence>
<dbReference type="InterPro" id="IPR029333">
    <property type="entry name" value="BBS2_GAE_dom"/>
</dbReference>
<evidence type="ECO:0000256" key="6">
    <source>
        <dbReference type="ARBA" id="ARBA00023273"/>
    </source>
</evidence>
<evidence type="ECO:0000259" key="10">
    <source>
        <dbReference type="Pfam" id="PF23350"/>
    </source>
</evidence>
<keyword evidence="4" id="KW-0969">Cilium</keyword>
<dbReference type="PANTHER" id="PTHR32465:SF0">
    <property type="entry name" value="BARDET-BIEDL SYNDROME 2 PROTEIN"/>
    <property type="match status" value="1"/>
</dbReference>
<evidence type="ECO:0000259" key="7">
    <source>
        <dbReference type="Pfam" id="PF14781"/>
    </source>
</evidence>
<dbReference type="Pfam" id="PF14781">
    <property type="entry name" value="BBS2_N"/>
    <property type="match status" value="1"/>
</dbReference>
<keyword evidence="6" id="KW-0966">Cell projection</keyword>
<feature type="domain" description="Ciliary BBSome complex subunit 2 middle region" evidence="9">
    <location>
        <begin position="129"/>
        <end position="236"/>
    </location>
</feature>
<dbReference type="GO" id="GO:0016020">
    <property type="term" value="C:membrane"/>
    <property type="evidence" value="ECO:0007669"/>
    <property type="project" value="TreeGrafter"/>
</dbReference>
<dbReference type="SUPFAM" id="SSF50998">
    <property type="entry name" value="Quinoprotein alcohol dehydrogenase-like"/>
    <property type="match status" value="1"/>
</dbReference>
<comment type="subcellular location">
    <subcellularLocation>
        <location evidence="1">Cell projection</location>
        <location evidence="1">Cilium</location>
    </subcellularLocation>
    <subcellularLocation>
        <location evidence="2">Cytoplasm</location>
        <location evidence="2">Cytoskeleton</location>
    </subcellularLocation>
</comment>
<organism evidence="13 14">
    <name type="scientific">Acrasis kona</name>
    <dbReference type="NCBI Taxonomy" id="1008807"/>
    <lineage>
        <taxon>Eukaryota</taxon>
        <taxon>Discoba</taxon>
        <taxon>Heterolobosea</taxon>
        <taxon>Tetramitia</taxon>
        <taxon>Eutetramitia</taxon>
        <taxon>Acrasidae</taxon>
        <taxon>Acrasis</taxon>
    </lineage>
</organism>
<keyword evidence="5" id="KW-0206">Cytoskeleton</keyword>
<evidence type="ECO:0000259" key="12">
    <source>
        <dbReference type="Pfam" id="PF23353"/>
    </source>
</evidence>
<evidence type="ECO:0000256" key="1">
    <source>
        <dbReference type="ARBA" id="ARBA00004138"/>
    </source>
</evidence>
<accession>A0AAW2Z4V0</accession>